<dbReference type="PANTHER" id="PTHR33221:SF4">
    <property type="entry name" value="HTH-TYPE TRANSCRIPTIONAL REPRESSOR NSRR"/>
    <property type="match status" value="1"/>
</dbReference>
<sequence length="157" mass="17549">MRLTSYTDYSIRVLMYLSADTHKLANIKDIAAAYGISKNHLMKVIYNLGKLGYIETVRGRNGGIRLAMEPHDINIGALVRKTEEDFAIVECFTSDNHCPISPVCALRNILNQALLAFIEVLDAYSLEDISKNKGMLLKMLQQSASAELDNIDPDEDQ</sequence>
<proteinExistence type="predicted"/>
<comment type="cofactor">
    <cofactor evidence="2">
        <name>[2Fe-2S] cluster</name>
        <dbReference type="ChEBI" id="CHEBI:190135"/>
    </cofactor>
</comment>
<dbReference type="GO" id="GO:0003700">
    <property type="term" value="F:DNA-binding transcription factor activity"/>
    <property type="evidence" value="ECO:0007669"/>
    <property type="project" value="TreeGrafter"/>
</dbReference>
<gene>
    <name evidence="4" type="ORF">CYL18_04960</name>
</gene>
<evidence type="ECO:0000313" key="4">
    <source>
        <dbReference type="EMBL" id="PQD95955.1"/>
    </source>
</evidence>
<dbReference type="SUPFAM" id="SSF46785">
    <property type="entry name" value="Winged helix' DNA-binding domain"/>
    <property type="match status" value="1"/>
</dbReference>
<dbReference type="NCBIfam" id="TIGR00738">
    <property type="entry name" value="rrf2_super"/>
    <property type="match status" value="1"/>
</dbReference>
<reference evidence="4 5" key="1">
    <citation type="submission" date="2017-12" db="EMBL/GenBank/DDBJ databases">
        <title>Taxonomic description and draft genome of Pradoshia cofamensis Gen. nov., sp. nov., a thermotolerant bacillale isolated from anterior gut of earthworm Eisenia fetida.</title>
        <authorList>
            <person name="Saha T."/>
            <person name="Chakraborty R."/>
        </authorList>
    </citation>
    <scope>NUCLEOTIDE SEQUENCE [LARGE SCALE GENOMIC DNA]</scope>
    <source>
        <strain evidence="4 5">EAG3</strain>
    </source>
</reference>
<evidence type="ECO:0000256" key="2">
    <source>
        <dbReference type="ARBA" id="ARBA00034078"/>
    </source>
</evidence>
<dbReference type="OrthoDB" id="9795923at2"/>
<dbReference type="Pfam" id="PF02082">
    <property type="entry name" value="Rrf2"/>
    <property type="match status" value="1"/>
</dbReference>
<organism evidence="4 5">
    <name type="scientific">Pradoshia eiseniae</name>
    <dbReference type="NCBI Taxonomy" id="2064768"/>
    <lineage>
        <taxon>Bacteria</taxon>
        <taxon>Bacillati</taxon>
        <taxon>Bacillota</taxon>
        <taxon>Bacilli</taxon>
        <taxon>Bacillales</taxon>
        <taxon>Bacillaceae</taxon>
        <taxon>Pradoshia</taxon>
    </lineage>
</organism>
<dbReference type="GO" id="GO:0005829">
    <property type="term" value="C:cytosol"/>
    <property type="evidence" value="ECO:0007669"/>
    <property type="project" value="TreeGrafter"/>
</dbReference>
<dbReference type="GO" id="GO:0003677">
    <property type="term" value="F:DNA binding"/>
    <property type="evidence" value="ECO:0007669"/>
    <property type="project" value="UniProtKB-KW"/>
</dbReference>
<dbReference type="RefSeq" id="WP_104848385.1">
    <property type="nucleotide sequence ID" value="NZ_PKOZ01000002.1"/>
</dbReference>
<comment type="caution">
    <text evidence="4">The sequence shown here is derived from an EMBL/GenBank/DDBJ whole genome shotgun (WGS) entry which is preliminary data.</text>
</comment>
<evidence type="ECO:0000256" key="1">
    <source>
        <dbReference type="ARBA" id="ARBA00023125"/>
    </source>
</evidence>
<evidence type="ECO:0000313" key="5">
    <source>
        <dbReference type="Proteomes" id="UP000239663"/>
    </source>
</evidence>
<accession>A0A2S7N1V1</accession>
<evidence type="ECO:0000256" key="3">
    <source>
        <dbReference type="ARBA" id="ARBA00040173"/>
    </source>
</evidence>
<dbReference type="AlphaFoldDB" id="A0A2S7N1V1"/>
<dbReference type="InterPro" id="IPR000944">
    <property type="entry name" value="Tscrpt_reg_Rrf2"/>
</dbReference>
<keyword evidence="1" id="KW-0238">DNA-binding</keyword>
<dbReference type="PROSITE" id="PS01332">
    <property type="entry name" value="HTH_RRF2_1"/>
    <property type="match status" value="1"/>
</dbReference>
<dbReference type="InterPro" id="IPR030489">
    <property type="entry name" value="TR_Rrf2-type_CS"/>
</dbReference>
<dbReference type="EMBL" id="PKOZ01000002">
    <property type="protein sequence ID" value="PQD95955.1"/>
    <property type="molecule type" value="Genomic_DNA"/>
</dbReference>
<dbReference type="InterPro" id="IPR036390">
    <property type="entry name" value="WH_DNA-bd_sf"/>
</dbReference>
<dbReference type="Gene3D" id="1.10.10.10">
    <property type="entry name" value="Winged helix-like DNA-binding domain superfamily/Winged helix DNA-binding domain"/>
    <property type="match status" value="1"/>
</dbReference>
<protein>
    <recommendedName>
        <fullName evidence="3">HTH-type transcriptional regulator NsrR</fullName>
    </recommendedName>
</protein>
<dbReference type="InterPro" id="IPR036388">
    <property type="entry name" value="WH-like_DNA-bd_sf"/>
</dbReference>
<dbReference type="PANTHER" id="PTHR33221">
    <property type="entry name" value="WINGED HELIX-TURN-HELIX TRANSCRIPTIONAL REGULATOR, RRF2 FAMILY"/>
    <property type="match status" value="1"/>
</dbReference>
<dbReference type="PROSITE" id="PS51197">
    <property type="entry name" value="HTH_RRF2_2"/>
    <property type="match status" value="1"/>
</dbReference>
<keyword evidence="5" id="KW-1185">Reference proteome</keyword>
<name>A0A2S7N1V1_9BACI</name>
<dbReference type="Proteomes" id="UP000239663">
    <property type="component" value="Unassembled WGS sequence"/>
</dbReference>